<name>A0A4R6HDY6_9GAMM</name>
<dbReference type="RefSeq" id="WP_133483513.1">
    <property type="nucleotide sequence ID" value="NZ_SNWH01000011.1"/>
</dbReference>
<gene>
    <name evidence="2" type="ORF">DFO68_11194</name>
</gene>
<dbReference type="EMBL" id="SNWH01000011">
    <property type="protein sequence ID" value="TDO06268.1"/>
    <property type="molecule type" value="Genomic_DNA"/>
</dbReference>
<feature type="region of interest" description="Disordered" evidence="1">
    <location>
        <begin position="46"/>
        <end position="74"/>
    </location>
</feature>
<dbReference type="Proteomes" id="UP000295150">
    <property type="component" value="Unassembled WGS sequence"/>
</dbReference>
<comment type="caution">
    <text evidence="2">The sequence shown here is derived from an EMBL/GenBank/DDBJ whole genome shotgun (WGS) entry which is preliminary data.</text>
</comment>
<accession>A0A4R6HDY6</accession>
<sequence>MTMPSERTRAVIHAREFLQTLSQDASLPESVRRQARGLLRHYPSREETLHAGQVEEQLTEGTLFQPTFSSSIDD</sequence>
<dbReference type="OrthoDB" id="5956333at2"/>
<organism evidence="2 3">
    <name type="scientific">Halomonas ventosae</name>
    <dbReference type="NCBI Taxonomy" id="229007"/>
    <lineage>
        <taxon>Bacteria</taxon>
        <taxon>Pseudomonadati</taxon>
        <taxon>Pseudomonadota</taxon>
        <taxon>Gammaproteobacteria</taxon>
        <taxon>Oceanospirillales</taxon>
        <taxon>Halomonadaceae</taxon>
        <taxon>Halomonas</taxon>
    </lineage>
</organism>
<proteinExistence type="predicted"/>
<evidence type="ECO:0000313" key="2">
    <source>
        <dbReference type="EMBL" id="TDO06268.1"/>
    </source>
</evidence>
<feature type="compositionally biased region" description="Polar residues" evidence="1">
    <location>
        <begin position="59"/>
        <end position="74"/>
    </location>
</feature>
<dbReference type="NCBIfam" id="NF041728">
    <property type="entry name" value="BPSL0761_fam"/>
    <property type="match status" value="1"/>
</dbReference>
<evidence type="ECO:0000313" key="3">
    <source>
        <dbReference type="Proteomes" id="UP000295150"/>
    </source>
</evidence>
<evidence type="ECO:0000256" key="1">
    <source>
        <dbReference type="SAM" id="MobiDB-lite"/>
    </source>
</evidence>
<reference evidence="2 3" key="1">
    <citation type="submission" date="2019-03" db="EMBL/GenBank/DDBJ databases">
        <title>Freshwater and sediment microbial communities from various areas in North America, analyzing microbe dynamics in response to fracking.</title>
        <authorList>
            <person name="Lamendella R."/>
        </authorList>
    </citation>
    <scope>NUCLEOTIDE SEQUENCE [LARGE SCALE GENOMIC DNA]</scope>
    <source>
        <strain evidence="2 3">1_TX</strain>
    </source>
</reference>
<keyword evidence="3" id="KW-1185">Reference proteome</keyword>
<dbReference type="AlphaFoldDB" id="A0A4R6HDY6"/>
<dbReference type="InterPro" id="IPR049723">
    <property type="entry name" value="BPSL0761-like"/>
</dbReference>
<protein>
    <submittedName>
        <fullName evidence="2">Uncharacterized protein</fullName>
    </submittedName>
</protein>